<dbReference type="OrthoDB" id="20837at2"/>
<dbReference type="Gene3D" id="3.50.50.60">
    <property type="entry name" value="FAD/NAD(P)-binding domain"/>
    <property type="match status" value="1"/>
</dbReference>
<dbReference type="PANTHER" id="PTHR42923">
    <property type="entry name" value="PROTOPORPHYRINOGEN OXIDASE"/>
    <property type="match status" value="1"/>
</dbReference>
<dbReference type="InterPro" id="IPR002937">
    <property type="entry name" value="Amino_oxidase"/>
</dbReference>
<protein>
    <recommendedName>
        <fullName evidence="1">Amine oxidase domain-containing protein</fullName>
    </recommendedName>
</protein>
<dbReference type="EMBL" id="PENI01000008">
    <property type="protein sequence ID" value="RMB84920.1"/>
    <property type="molecule type" value="Genomic_DNA"/>
</dbReference>
<dbReference type="InterPro" id="IPR036188">
    <property type="entry name" value="FAD/NAD-bd_sf"/>
</dbReference>
<dbReference type="GO" id="GO:0016491">
    <property type="term" value="F:oxidoreductase activity"/>
    <property type="evidence" value="ECO:0007669"/>
    <property type="project" value="InterPro"/>
</dbReference>
<gene>
    <name evidence="2" type="ORF">CTZ28_14925</name>
</gene>
<dbReference type="InterPro" id="IPR050464">
    <property type="entry name" value="Zeta_carotene_desat/Oxidored"/>
</dbReference>
<evidence type="ECO:0000313" key="3">
    <source>
        <dbReference type="Proteomes" id="UP000270471"/>
    </source>
</evidence>
<organism evidence="2 3">
    <name type="scientific">Streptomyces shenzhenensis</name>
    <dbReference type="NCBI Taxonomy" id="943815"/>
    <lineage>
        <taxon>Bacteria</taxon>
        <taxon>Bacillati</taxon>
        <taxon>Actinomycetota</taxon>
        <taxon>Actinomycetes</taxon>
        <taxon>Kitasatosporales</taxon>
        <taxon>Streptomycetaceae</taxon>
        <taxon>Streptomyces</taxon>
    </lineage>
</organism>
<dbReference type="PANTHER" id="PTHR42923:SF17">
    <property type="entry name" value="AMINE OXIDASE DOMAIN-CONTAINING PROTEIN"/>
    <property type="match status" value="1"/>
</dbReference>
<dbReference type="Proteomes" id="UP000270471">
    <property type="component" value="Unassembled WGS sequence"/>
</dbReference>
<evidence type="ECO:0000313" key="2">
    <source>
        <dbReference type="EMBL" id="RMB84920.1"/>
    </source>
</evidence>
<reference evidence="2 3" key="1">
    <citation type="submission" date="2017-11" db="EMBL/GenBank/DDBJ databases">
        <title>Draft genome of actinobacteria isolated from guarana (Paullinia cupana (Mart.) Ducke.</title>
        <authorList>
            <person name="Siqueira K.A."/>
            <person name="Liotti R.G."/>
            <person name="Mendes T.A.O."/>
            <person name="Soares M.A."/>
        </authorList>
    </citation>
    <scope>NUCLEOTIDE SEQUENCE [LARGE SCALE GENOMIC DNA]</scope>
    <source>
        <strain evidence="2 3">193</strain>
    </source>
</reference>
<name>A0A3M0IA48_9ACTN</name>
<dbReference type="RefSeq" id="WP_121889892.1">
    <property type="nucleotide sequence ID" value="NZ_PENI01000008.1"/>
</dbReference>
<sequence length="421" mass="44675">MRIAIIGAGIAGLTAAWLLDEDHDITVYEATDRPGGNIRTVPVTTAEHGTLDLDLGAQFLSPTAYPDHTALCRALGITAHDTTAVPLTTTLQRAGQDEPLLVTPHAPGDAEAGRKPLAGPAWEALGAFLAQAARLEAENGPQTITVADLAGPLGLPDDLYRHAVLAWCASFVGCTLDQAARMPARAAAAWGTRTPPEQAEAAPIWHTLTAGLGALVHRLTAALRAPVRHSTPARHISFSGDRPVVHGADGQALIYDSVVLALPAPQAARLLHQCPQLTGAAARLAEFSYVPTTVVLHRDPRHMPADRAHWSSSNTTSDGHWAETTSWLGPLVGTDLFKSWITHRTPPNEIIATGHFRQLLPTVPGRQAATRLAACQGHYGVHYAGSYLYDADSQQGAVRSAIDAVRALAPRSRRLQALTTP</sequence>
<accession>A0A3M0IA48</accession>
<dbReference type="Pfam" id="PF01593">
    <property type="entry name" value="Amino_oxidase"/>
    <property type="match status" value="1"/>
</dbReference>
<evidence type="ECO:0000259" key="1">
    <source>
        <dbReference type="Pfam" id="PF01593"/>
    </source>
</evidence>
<dbReference type="AlphaFoldDB" id="A0A3M0IA48"/>
<dbReference type="SUPFAM" id="SSF51905">
    <property type="entry name" value="FAD/NAD(P)-binding domain"/>
    <property type="match status" value="1"/>
</dbReference>
<keyword evidence="3" id="KW-1185">Reference proteome</keyword>
<comment type="caution">
    <text evidence="2">The sequence shown here is derived from an EMBL/GenBank/DDBJ whole genome shotgun (WGS) entry which is preliminary data.</text>
</comment>
<feature type="domain" description="Amine oxidase" evidence="1">
    <location>
        <begin position="10"/>
        <end position="319"/>
    </location>
</feature>
<proteinExistence type="predicted"/>